<dbReference type="EMBL" id="JBHTHM010000449">
    <property type="protein sequence ID" value="MFD0784540.1"/>
    <property type="molecule type" value="Genomic_DNA"/>
</dbReference>
<gene>
    <name evidence="2" type="ORF">ACFQZ8_11520</name>
</gene>
<name>A0ABW3A0T8_9ACTN</name>
<comment type="caution">
    <text evidence="2">The sequence shown here is derived from an EMBL/GenBank/DDBJ whole genome shotgun (WGS) entry which is preliminary data.</text>
</comment>
<protein>
    <recommendedName>
        <fullName evidence="4">Helix-turn-helix domain-containing protein</fullName>
    </recommendedName>
</protein>
<proteinExistence type="predicted"/>
<dbReference type="Proteomes" id="UP001597053">
    <property type="component" value="Unassembled WGS sequence"/>
</dbReference>
<feature type="compositionally biased region" description="Basic and acidic residues" evidence="1">
    <location>
        <begin position="219"/>
        <end position="229"/>
    </location>
</feature>
<evidence type="ECO:0000313" key="2">
    <source>
        <dbReference type="EMBL" id="MFD0784540.1"/>
    </source>
</evidence>
<evidence type="ECO:0000313" key="3">
    <source>
        <dbReference type="Proteomes" id="UP001597053"/>
    </source>
</evidence>
<feature type="region of interest" description="Disordered" evidence="1">
    <location>
        <begin position="207"/>
        <end position="229"/>
    </location>
</feature>
<feature type="region of interest" description="Disordered" evidence="1">
    <location>
        <begin position="126"/>
        <end position="190"/>
    </location>
</feature>
<organism evidence="2 3">
    <name type="scientific">Micromonospora azadirachtae</name>
    <dbReference type="NCBI Taxonomy" id="1970735"/>
    <lineage>
        <taxon>Bacteria</taxon>
        <taxon>Bacillati</taxon>
        <taxon>Actinomycetota</taxon>
        <taxon>Actinomycetes</taxon>
        <taxon>Micromonosporales</taxon>
        <taxon>Micromonosporaceae</taxon>
        <taxon>Micromonospora</taxon>
    </lineage>
</organism>
<accession>A0ABW3A0T8</accession>
<keyword evidence="3" id="KW-1185">Reference proteome</keyword>
<sequence length="229" mass="25271">MVDRWTVERAVRSKECDLEPPGRHLVLTLLTWCDPKTAMIPERFTPSLTDLQHATGMVRSTVTKWLNRLEGKDGEDGEERPERKWVWRERPTVADARRKKAKTCYRLDVPPDLLRVLIEKGVVGPRAGPAAPESPGSGSPVDGPAKGHVGPARGLELVRQTDRVSPPRGLNTYREPMEPVGRRTASGVDHRYVEGPNGACAHPGCRKSAPLHGPALRAVPEEGRRVIGE</sequence>
<reference evidence="3" key="1">
    <citation type="journal article" date="2019" name="Int. J. Syst. Evol. Microbiol.">
        <title>The Global Catalogue of Microorganisms (GCM) 10K type strain sequencing project: providing services to taxonomists for standard genome sequencing and annotation.</title>
        <authorList>
            <consortium name="The Broad Institute Genomics Platform"/>
            <consortium name="The Broad Institute Genome Sequencing Center for Infectious Disease"/>
            <person name="Wu L."/>
            <person name="Ma J."/>
        </authorList>
    </citation>
    <scope>NUCLEOTIDE SEQUENCE [LARGE SCALE GENOMIC DNA]</scope>
    <source>
        <strain evidence="3">JCM 32148</strain>
    </source>
</reference>
<feature type="compositionally biased region" description="Low complexity" evidence="1">
    <location>
        <begin position="126"/>
        <end position="140"/>
    </location>
</feature>
<evidence type="ECO:0008006" key="4">
    <source>
        <dbReference type="Google" id="ProtNLM"/>
    </source>
</evidence>
<evidence type="ECO:0000256" key="1">
    <source>
        <dbReference type="SAM" id="MobiDB-lite"/>
    </source>
</evidence>